<keyword evidence="1" id="KW-0106">Calcium</keyword>
<evidence type="ECO:0008006" key="4">
    <source>
        <dbReference type="Google" id="ProtNLM"/>
    </source>
</evidence>
<protein>
    <recommendedName>
        <fullName evidence="4">Apyrase</fullName>
    </recommendedName>
</protein>
<dbReference type="GO" id="GO:0004382">
    <property type="term" value="F:GDP phosphatase activity"/>
    <property type="evidence" value="ECO:0007669"/>
    <property type="project" value="TreeGrafter"/>
</dbReference>
<comment type="cofactor">
    <cofactor evidence="1">
        <name>Ca(2+)</name>
        <dbReference type="ChEBI" id="CHEBI:29108"/>
    </cofactor>
</comment>
<dbReference type="AlphaFoldDB" id="A0A3P7JHV9"/>
<feature type="binding site" evidence="1">
    <location>
        <position position="151"/>
    </location>
    <ligand>
        <name>Ca(2+)</name>
        <dbReference type="ChEBI" id="CHEBI:29108"/>
    </ligand>
</feature>
<dbReference type="SUPFAM" id="SSF101887">
    <property type="entry name" value="Apyrase"/>
    <property type="match status" value="1"/>
</dbReference>
<evidence type="ECO:0000313" key="2">
    <source>
        <dbReference type="EMBL" id="VDM75727.1"/>
    </source>
</evidence>
<gene>
    <name evidence="2" type="ORF">SVUK_LOCUS10725</name>
</gene>
<feature type="binding site" evidence="1">
    <location>
        <position position="300"/>
    </location>
    <ligand>
        <name>Ca(2+)</name>
        <dbReference type="ChEBI" id="CHEBI:29108"/>
    </ligand>
</feature>
<reference evidence="2 3" key="1">
    <citation type="submission" date="2018-11" db="EMBL/GenBank/DDBJ databases">
        <authorList>
            <consortium name="Pathogen Informatics"/>
        </authorList>
    </citation>
    <scope>NUCLEOTIDE SEQUENCE [LARGE SCALE GENOMIC DNA]</scope>
</reference>
<dbReference type="PANTHER" id="PTHR13023:SF2">
    <property type="entry name" value="SOLUBLE CALCIUM-ACTIVATED NUCLEOTIDASE 1"/>
    <property type="match status" value="1"/>
</dbReference>
<keyword evidence="3" id="KW-1185">Reference proteome</keyword>
<sequence>MANAQNNKSTAFIHWTSAHNYTTKLNYDGRGMELSDLKYYNGKLLAVDDKTGVIFRLDGKKAIPWAILSQGDSTVEGFFKGEWFTVKDGNLYCGSNGKEWTTPTGEYVNDNPMYVKRISPEGGVEVEDWVQRYITLRAAIDIHFPGYIIHEAVQWSDLHKVNNEGSLCTISMKFCKWFFLPRHLSKYAYNDETAQKMGTLHFLVALLVLKAMHAMHLRTNVLLIASDDMKEINAVSIGQEVATRGFSAFQFVPGTDDSIIVALKTEEVDGKPLSSYIMVFSITGNVILDETRIPENYKYEGIEFLYEEVLKNLIA</sequence>
<dbReference type="InterPro" id="IPR036258">
    <property type="entry name" value="Apyrase_sf"/>
</dbReference>
<dbReference type="GO" id="GO:0030166">
    <property type="term" value="P:proteoglycan biosynthetic process"/>
    <property type="evidence" value="ECO:0007669"/>
    <property type="project" value="TreeGrafter"/>
</dbReference>
<dbReference type="EMBL" id="UYYB01095753">
    <property type="protein sequence ID" value="VDM75727.1"/>
    <property type="molecule type" value="Genomic_DNA"/>
</dbReference>
<feature type="binding site" evidence="1">
    <location>
        <position position="82"/>
    </location>
    <ligand>
        <name>Ca(2+)</name>
        <dbReference type="ChEBI" id="CHEBI:29108"/>
    </ligand>
</feature>
<dbReference type="Proteomes" id="UP000270094">
    <property type="component" value="Unassembled WGS sequence"/>
</dbReference>
<dbReference type="Pfam" id="PF06079">
    <property type="entry name" value="Apyrase"/>
    <property type="match status" value="2"/>
</dbReference>
<evidence type="ECO:0000256" key="1">
    <source>
        <dbReference type="PIRSR" id="PIRSR609283-1"/>
    </source>
</evidence>
<dbReference type="PANTHER" id="PTHR13023">
    <property type="entry name" value="APYRASE"/>
    <property type="match status" value="1"/>
</dbReference>
<feature type="binding site" evidence="1">
    <location>
        <position position="247"/>
    </location>
    <ligand>
        <name>Ca(2+)</name>
        <dbReference type="ChEBI" id="CHEBI:29108"/>
    </ligand>
</feature>
<feature type="binding site" evidence="1">
    <location>
        <position position="35"/>
    </location>
    <ligand>
        <name>Ca(2+)</name>
        <dbReference type="ChEBI" id="CHEBI:29108"/>
    </ligand>
</feature>
<proteinExistence type="predicted"/>
<accession>A0A3P7JHV9</accession>
<evidence type="ECO:0000313" key="3">
    <source>
        <dbReference type="Proteomes" id="UP000270094"/>
    </source>
</evidence>
<dbReference type="Gene3D" id="2.120.10.100">
    <property type="entry name" value="Apyrase"/>
    <property type="match status" value="1"/>
</dbReference>
<feature type="binding site" evidence="1">
    <location>
        <position position="36"/>
    </location>
    <ligand>
        <name>Ca(2+)</name>
        <dbReference type="ChEBI" id="CHEBI:29108"/>
    </ligand>
</feature>
<dbReference type="InterPro" id="IPR009283">
    <property type="entry name" value="Apyrase"/>
</dbReference>
<keyword evidence="1" id="KW-0479">Metal-binding</keyword>
<dbReference type="GO" id="GO:0005509">
    <property type="term" value="F:calcium ion binding"/>
    <property type="evidence" value="ECO:0007669"/>
    <property type="project" value="InterPro"/>
</dbReference>
<organism evidence="2 3">
    <name type="scientific">Strongylus vulgaris</name>
    <name type="common">Blood worm</name>
    <dbReference type="NCBI Taxonomy" id="40348"/>
    <lineage>
        <taxon>Eukaryota</taxon>
        <taxon>Metazoa</taxon>
        <taxon>Ecdysozoa</taxon>
        <taxon>Nematoda</taxon>
        <taxon>Chromadorea</taxon>
        <taxon>Rhabditida</taxon>
        <taxon>Rhabditina</taxon>
        <taxon>Rhabditomorpha</taxon>
        <taxon>Strongyloidea</taxon>
        <taxon>Strongylidae</taxon>
        <taxon>Strongylus</taxon>
    </lineage>
</organism>
<dbReference type="OrthoDB" id="25028at2759"/>
<name>A0A3P7JHV9_STRVU</name>
<dbReference type="GO" id="GO:0045134">
    <property type="term" value="F:UDP phosphatase activity"/>
    <property type="evidence" value="ECO:0007669"/>
    <property type="project" value="TreeGrafter"/>
</dbReference>